<dbReference type="Pfam" id="PF00022">
    <property type="entry name" value="Actin"/>
    <property type="match status" value="1"/>
</dbReference>
<dbReference type="SMART" id="SM00268">
    <property type="entry name" value="ACTIN"/>
    <property type="match status" value="1"/>
</dbReference>
<accession>A0A8K0SK25</accession>
<feature type="region of interest" description="Disordered" evidence="2">
    <location>
        <begin position="420"/>
        <end position="453"/>
    </location>
</feature>
<dbReference type="Gene3D" id="3.30.420.40">
    <property type="match status" value="2"/>
</dbReference>
<dbReference type="InterPro" id="IPR043129">
    <property type="entry name" value="ATPase_NBD"/>
</dbReference>
<feature type="region of interest" description="Disordered" evidence="2">
    <location>
        <begin position="278"/>
        <end position="307"/>
    </location>
</feature>
<evidence type="ECO:0000256" key="2">
    <source>
        <dbReference type="SAM" id="MobiDB-lite"/>
    </source>
</evidence>
<organism evidence="3 4">
    <name type="scientific">Stachybotrys elegans</name>
    <dbReference type="NCBI Taxonomy" id="80388"/>
    <lineage>
        <taxon>Eukaryota</taxon>
        <taxon>Fungi</taxon>
        <taxon>Dikarya</taxon>
        <taxon>Ascomycota</taxon>
        <taxon>Pezizomycotina</taxon>
        <taxon>Sordariomycetes</taxon>
        <taxon>Hypocreomycetidae</taxon>
        <taxon>Hypocreales</taxon>
        <taxon>Stachybotryaceae</taxon>
        <taxon>Stachybotrys</taxon>
    </lineage>
</organism>
<dbReference type="OrthoDB" id="337660at2759"/>
<evidence type="ECO:0000313" key="3">
    <source>
        <dbReference type="EMBL" id="KAH7311674.1"/>
    </source>
</evidence>
<dbReference type="Proteomes" id="UP000813444">
    <property type="component" value="Unassembled WGS sequence"/>
</dbReference>
<dbReference type="SUPFAM" id="SSF53067">
    <property type="entry name" value="Actin-like ATPase domain"/>
    <property type="match status" value="2"/>
</dbReference>
<dbReference type="InterPro" id="IPR004000">
    <property type="entry name" value="Actin"/>
</dbReference>
<proteinExistence type="inferred from homology"/>
<sequence length="551" mass="60486">MSSGALPTLAHRSVTNIRATPSHSHAGQSTPLTPPRTIGSTFGSPSTVRADDDVIIIELGSRYLRVGFAGDSSPKATLSCGPEHQRRAGDLRSWQGQRRQGVNAWSEEHEMWRYDVRDLDLGLVEDKLDRLLRDAFTKHLLIDSRPRRVGLVLDSALPIPLLSVIVDTLLIRFQTPLISLMSSPVTAAVAAGVRSAIVVEMGWSETVITSVYEYRQVKTTRTVRGGRYLVDELYEALKKLIHPEGEPAERVVSFTECEEVMNRLMWCRPSALKQQRQSAQLETVEEQDETETEAAHAPHSNGTAKIPLKSTRQPMTLDVPFDQLADICDGAFFAMPATSEPFDDDELPVHQLLYQHLLQLPLDVRAVCIARIIFTGGCSNILGIKERIVDEVASIVEKRGWEAVTGKGVDQLRSNAKLNGKIPLARPSDAQSDPGEDVKTPGEGPAYSEPERDPIEAKLSRRRHAPQEVKGQLRAINSLGPWAGGSLLCQLKIPAMATIDRDLWLQHGASGASRPSEIDVKAQQRQSMGPGVIRGGGGYHSNWTLGVWGAV</sequence>
<evidence type="ECO:0000313" key="4">
    <source>
        <dbReference type="Proteomes" id="UP000813444"/>
    </source>
</evidence>
<reference evidence="3" key="1">
    <citation type="journal article" date="2021" name="Nat. Commun.">
        <title>Genetic determinants of endophytism in the Arabidopsis root mycobiome.</title>
        <authorList>
            <person name="Mesny F."/>
            <person name="Miyauchi S."/>
            <person name="Thiergart T."/>
            <person name="Pickel B."/>
            <person name="Atanasova L."/>
            <person name="Karlsson M."/>
            <person name="Huettel B."/>
            <person name="Barry K.W."/>
            <person name="Haridas S."/>
            <person name="Chen C."/>
            <person name="Bauer D."/>
            <person name="Andreopoulos W."/>
            <person name="Pangilinan J."/>
            <person name="LaButti K."/>
            <person name="Riley R."/>
            <person name="Lipzen A."/>
            <person name="Clum A."/>
            <person name="Drula E."/>
            <person name="Henrissat B."/>
            <person name="Kohler A."/>
            <person name="Grigoriev I.V."/>
            <person name="Martin F.M."/>
            <person name="Hacquard S."/>
        </authorList>
    </citation>
    <scope>NUCLEOTIDE SEQUENCE</scope>
    <source>
        <strain evidence="3">MPI-CAGE-CH-0235</strain>
    </source>
</reference>
<dbReference type="Gene3D" id="3.90.640.10">
    <property type="entry name" value="Actin, Chain A, domain 4"/>
    <property type="match status" value="1"/>
</dbReference>
<comment type="similarity">
    <text evidence="1">Belongs to the actin family.</text>
</comment>
<feature type="region of interest" description="Disordered" evidence="2">
    <location>
        <begin position="17"/>
        <end position="45"/>
    </location>
</feature>
<comment type="caution">
    <text evidence="3">The sequence shown here is derived from an EMBL/GenBank/DDBJ whole genome shotgun (WGS) entry which is preliminary data.</text>
</comment>
<feature type="compositionally biased region" description="Polar residues" evidence="2">
    <location>
        <begin position="17"/>
        <end position="31"/>
    </location>
</feature>
<dbReference type="EMBL" id="JAGPNK010000011">
    <property type="protein sequence ID" value="KAH7311674.1"/>
    <property type="molecule type" value="Genomic_DNA"/>
</dbReference>
<name>A0A8K0SK25_9HYPO</name>
<gene>
    <name evidence="3" type="ORF">B0I35DRAFT_438652</name>
</gene>
<evidence type="ECO:0000256" key="1">
    <source>
        <dbReference type="RuleBase" id="RU000487"/>
    </source>
</evidence>
<feature type="compositionally biased region" description="Acidic residues" evidence="2">
    <location>
        <begin position="283"/>
        <end position="292"/>
    </location>
</feature>
<dbReference type="PANTHER" id="PTHR11937">
    <property type="entry name" value="ACTIN"/>
    <property type="match status" value="1"/>
</dbReference>
<protein>
    <submittedName>
        <fullName evidence="3">Actin protein RO7</fullName>
    </submittedName>
</protein>
<dbReference type="AlphaFoldDB" id="A0A8K0SK25"/>
<keyword evidence="4" id="KW-1185">Reference proteome</keyword>